<comment type="caution">
    <text evidence="2">The sequence shown here is derived from an EMBL/GenBank/DDBJ whole genome shotgun (WGS) entry which is preliminary data.</text>
</comment>
<proteinExistence type="predicted"/>
<dbReference type="AlphaFoldDB" id="A0AA41MKL5"/>
<protein>
    <submittedName>
        <fullName evidence="2">Non-histone chromosomal protein HMG-14</fullName>
    </submittedName>
</protein>
<evidence type="ECO:0000313" key="3">
    <source>
        <dbReference type="Proteomes" id="UP001166674"/>
    </source>
</evidence>
<organism evidence="2 3">
    <name type="scientific">Sciurus carolinensis</name>
    <name type="common">Eastern gray squirrel</name>
    <dbReference type="NCBI Taxonomy" id="30640"/>
    <lineage>
        <taxon>Eukaryota</taxon>
        <taxon>Metazoa</taxon>
        <taxon>Chordata</taxon>
        <taxon>Craniata</taxon>
        <taxon>Vertebrata</taxon>
        <taxon>Euteleostomi</taxon>
        <taxon>Mammalia</taxon>
        <taxon>Eutheria</taxon>
        <taxon>Euarchontoglires</taxon>
        <taxon>Glires</taxon>
        <taxon>Rodentia</taxon>
        <taxon>Sciuromorpha</taxon>
        <taxon>Sciuridae</taxon>
        <taxon>Sciurinae</taxon>
        <taxon>Sciurini</taxon>
        <taxon>Sciurus</taxon>
    </lineage>
</organism>
<sequence length="85" mass="9388">MVQEKPKSQGARLSAIPAAKGETKSKQKARKDKSSDKNIQIKGKRKAKQAKALNQDINNLPPKTETKDKESPTSSKAREKEVKSD</sequence>
<accession>A0AA41MKL5</accession>
<evidence type="ECO:0000313" key="2">
    <source>
        <dbReference type="EMBL" id="MBZ3873477.1"/>
    </source>
</evidence>
<feature type="compositionally biased region" description="Basic and acidic residues" evidence="1">
    <location>
        <begin position="64"/>
        <end position="85"/>
    </location>
</feature>
<keyword evidence="3" id="KW-1185">Reference proteome</keyword>
<feature type="region of interest" description="Disordered" evidence="1">
    <location>
        <begin position="1"/>
        <end position="85"/>
    </location>
</feature>
<dbReference type="EMBL" id="JAATJV010206000">
    <property type="protein sequence ID" value="MBZ3873477.1"/>
    <property type="molecule type" value="Genomic_DNA"/>
</dbReference>
<gene>
    <name evidence="2" type="ORF">SUZIE_123130</name>
</gene>
<dbReference type="Proteomes" id="UP001166674">
    <property type="component" value="Unassembled WGS sequence"/>
</dbReference>
<name>A0AA41MKL5_SCICA</name>
<reference evidence="2" key="1">
    <citation type="submission" date="2020-03" db="EMBL/GenBank/DDBJ databases">
        <title>Studies in the Genomics of Life Span.</title>
        <authorList>
            <person name="Glass D."/>
        </authorList>
    </citation>
    <scope>NUCLEOTIDE SEQUENCE</scope>
    <source>
        <strain evidence="2">SUZIE</strain>
        <tissue evidence="2">Muscle</tissue>
    </source>
</reference>
<evidence type="ECO:0000256" key="1">
    <source>
        <dbReference type="SAM" id="MobiDB-lite"/>
    </source>
</evidence>